<comment type="caution">
    <text evidence="3">The sequence shown here is derived from an EMBL/GenBank/DDBJ whole genome shotgun (WGS) entry which is preliminary data.</text>
</comment>
<evidence type="ECO:0000313" key="3">
    <source>
        <dbReference type="EMBL" id="GAA2117377.1"/>
    </source>
</evidence>
<dbReference type="PANTHER" id="PTHR30522">
    <property type="entry name" value="NUCLEOSIDE TRIPHOSPHATE PYROPHOSPHOHYDROLASE"/>
    <property type="match status" value="1"/>
</dbReference>
<feature type="domain" description="NTP pyrophosphohydrolase MazG-like" evidence="2">
    <location>
        <begin position="31"/>
        <end position="104"/>
    </location>
</feature>
<organism evidence="3 4">
    <name type="scientific">Nocardioides furvisabuli</name>
    <dbReference type="NCBI Taxonomy" id="375542"/>
    <lineage>
        <taxon>Bacteria</taxon>
        <taxon>Bacillati</taxon>
        <taxon>Actinomycetota</taxon>
        <taxon>Actinomycetes</taxon>
        <taxon>Propionibacteriales</taxon>
        <taxon>Nocardioidaceae</taxon>
        <taxon>Nocardioides</taxon>
    </lineage>
</organism>
<name>A0ABN2XWH7_9ACTN</name>
<proteinExistence type="predicted"/>
<gene>
    <name evidence="3" type="ORF">GCM10009726_37550</name>
</gene>
<keyword evidence="4" id="KW-1185">Reference proteome</keyword>
<feature type="region of interest" description="Disordered" evidence="1">
    <location>
        <begin position="129"/>
        <end position="149"/>
    </location>
</feature>
<protein>
    <recommendedName>
        <fullName evidence="2">NTP pyrophosphohydrolase MazG-like domain-containing protein</fullName>
    </recommendedName>
</protein>
<evidence type="ECO:0000259" key="2">
    <source>
        <dbReference type="Pfam" id="PF03819"/>
    </source>
</evidence>
<dbReference type="EMBL" id="BAAAMQ010000017">
    <property type="protein sequence ID" value="GAA2117377.1"/>
    <property type="molecule type" value="Genomic_DNA"/>
</dbReference>
<dbReference type="RefSeq" id="WP_231250682.1">
    <property type="nucleotide sequence ID" value="NZ_BAAAMQ010000017.1"/>
</dbReference>
<dbReference type="SUPFAM" id="SSF101386">
    <property type="entry name" value="all-alpha NTP pyrophosphatases"/>
    <property type="match status" value="1"/>
</dbReference>
<reference evidence="3 4" key="1">
    <citation type="journal article" date="2019" name="Int. J. Syst. Evol. Microbiol.">
        <title>The Global Catalogue of Microorganisms (GCM) 10K type strain sequencing project: providing services to taxonomists for standard genome sequencing and annotation.</title>
        <authorList>
            <consortium name="The Broad Institute Genomics Platform"/>
            <consortium name="The Broad Institute Genome Sequencing Center for Infectious Disease"/>
            <person name="Wu L."/>
            <person name="Ma J."/>
        </authorList>
    </citation>
    <scope>NUCLEOTIDE SEQUENCE [LARGE SCALE GENOMIC DNA]</scope>
    <source>
        <strain evidence="3 4">JCM 13813</strain>
    </source>
</reference>
<dbReference type="Proteomes" id="UP001501161">
    <property type="component" value="Unassembled WGS sequence"/>
</dbReference>
<evidence type="ECO:0000256" key="1">
    <source>
        <dbReference type="SAM" id="MobiDB-lite"/>
    </source>
</evidence>
<sequence length="149" mass="15946">MTASAGQDSPLEAFADQMRLLRRECAWKREQTHTSLVPFVREEAEEVVEAIESGDPAALCDELGDLLLQVVIHAVIAEGAGHFTLDDVARGVIAKMERRNPHVFGDAVAVDAAEVLTLWNAAKAAEKAEKAEKAAQAGEAAQAREAGEV</sequence>
<dbReference type="PANTHER" id="PTHR30522:SF0">
    <property type="entry name" value="NUCLEOSIDE TRIPHOSPHATE PYROPHOSPHOHYDROLASE"/>
    <property type="match status" value="1"/>
</dbReference>
<dbReference type="Pfam" id="PF03819">
    <property type="entry name" value="MazG"/>
    <property type="match status" value="1"/>
</dbReference>
<dbReference type="Gene3D" id="1.10.287.1080">
    <property type="entry name" value="MazG-like"/>
    <property type="match status" value="1"/>
</dbReference>
<dbReference type="InterPro" id="IPR011551">
    <property type="entry name" value="NTP_PyrPHydrolase_MazG"/>
</dbReference>
<dbReference type="InterPro" id="IPR004518">
    <property type="entry name" value="MazG-like_dom"/>
</dbReference>
<dbReference type="CDD" id="cd11528">
    <property type="entry name" value="NTP-PPase_MazG_Nterm"/>
    <property type="match status" value="1"/>
</dbReference>
<evidence type="ECO:0000313" key="4">
    <source>
        <dbReference type="Proteomes" id="UP001501161"/>
    </source>
</evidence>
<feature type="compositionally biased region" description="Low complexity" evidence="1">
    <location>
        <begin position="134"/>
        <end position="149"/>
    </location>
</feature>
<accession>A0ABN2XWH7</accession>
<dbReference type="InterPro" id="IPR048015">
    <property type="entry name" value="NTP-PPase_MazG-like_N"/>
</dbReference>